<gene>
    <name evidence="1" type="ORF">GO620_004165</name>
</gene>
<dbReference type="AlphaFoldDB" id="A0A6I4IP01"/>
<reference evidence="1 2" key="1">
    <citation type="submission" date="2020-12" db="EMBL/GenBank/DDBJ databases">
        <title>HMF7856_wgs.fasta genome submission.</title>
        <authorList>
            <person name="Kang H."/>
            <person name="Kim H."/>
            <person name="Joh K."/>
        </authorList>
    </citation>
    <scope>NUCLEOTIDE SEQUENCE [LARGE SCALE GENOMIC DNA]</scope>
    <source>
        <strain evidence="1 2">HMF7856</strain>
    </source>
</reference>
<dbReference type="KEGG" id="mgik:GO620_004165"/>
<proteinExistence type="predicted"/>
<dbReference type="RefSeq" id="WP_157526547.1">
    <property type="nucleotide sequence ID" value="NZ_CP066775.1"/>
</dbReference>
<dbReference type="InterPro" id="IPR011042">
    <property type="entry name" value="6-blade_b-propeller_TolB-like"/>
</dbReference>
<dbReference type="Gene3D" id="2.60.40.10">
    <property type="entry name" value="Immunoglobulins"/>
    <property type="match status" value="1"/>
</dbReference>
<protein>
    <recommendedName>
        <fullName evidence="3">Ig-like domain-containing protein</fullName>
    </recommendedName>
</protein>
<accession>A0A6I4IP01</accession>
<organism evidence="1 2">
    <name type="scientific">Mucilaginibacter ginkgonis</name>
    <dbReference type="NCBI Taxonomy" id="2682091"/>
    <lineage>
        <taxon>Bacteria</taxon>
        <taxon>Pseudomonadati</taxon>
        <taxon>Bacteroidota</taxon>
        <taxon>Sphingobacteriia</taxon>
        <taxon>Sphingobacteriales</taxon>
        <taxon>Sphingobacteriaceae</taxon>
        <taxon>Mucilaginibacter</taxon>
    </lineage>
</organism>
<keyword evidence="2" id="KW-1185">Reference proteome</keyword>
<dbReference type="EMBL" id="CP066775">
    <property type="protein sequence ID" value="QQL50661.1"/>
    <property type="molecule type" value="Genomic_DNA"/>
</dbReference>
<evidence type="ECO:0000313" key="2">
    <source>
        <dbReference type="Proteomes" id="UP000429232"/>
    </source>
</evidence>
<evidence type="ECO:0000313" key="1">
    <source>
        <dbReference type="EMBL" id="QQL50661.1"/>
    </source>
</evidence>
<sequence length="668" mass="70165">MPLAGLLRAQLLTVLICLYALVSYAQFPALTPKTPPIILKLDDQGKHKVVVDSLAAVYNPTDSVMKFKFKPASFDCSTTGKNTVNVVGFTNGGIEKTNSGALGYKSFGGLVYDQSGNLFSGDSGIGIMRKFEPNGHFSFFAGDGLPDARNGQGRSAGLGISSPGGMVCDSLGNLFFADSQNKLIRKLDKYGTVSTYAGTGQAFVKDGDAQSASFYYPGLLTMDKTGNMYVSEGTYNYIRKISPEGNVTTLRNKEGFIIAMEGSISGLSLDNQGNLYVCARRGPTVQDEVFVKKITPLGEVSIFFDPHTYSSQNNDFTTIYHAQPECTLFLPNGDLIYGGFGELTKVSKNGTATIIAGSRSVGGSVDGRGSAARFTLISYVTRDICGNFIVVDGNYIRKVTIDGLVTTLIGGLNPPVDEGNIGTNSCQVVSADVPVKVQSVPKFINTFSDLTLNDCANLANYTTKANTANNCPDNNVTVTQTPAPNSPVFNNVPVKVTLTATDTTGGTATTSFVVTARYSGSLPGRSVSVSASKTAICAGEPVTFTATLINPDANPNYQWLVNGFSVGSNQPTFSTGNLANGDVINCAVTTGNGCGIPNTGLPVAMSVDSLPVVTLAKQESVIAGSGVTLKPIVNGKVVNYLWSPAAGLNDINSPSPIASPNQTTTYTL</sequence>
<dbReference type="SUPFAM" id="SSF101898">
    <property type="entry name" value="NHL repeat"/>
    <property type="match status" value="1"/>
</dbReference>
<dbReference type="Proteomes" id="UP000429232">
    <property type="component" value="Chromosome"/>
</dbReference>
<evidence type="ECO:0008006" key="3">
    <source>
        <dbReference type="Google" id="ProtNLM"/>
    </source>
</evidence>
<dbReference type="PANTHER" id="PTHR13833:SF71">
    <property type="entry name" value="NHL DOMAIN-CONTAINING PROTEIN"/>
    <property type="match status" value="1"/>
</dbReference>
<dbReference type="Gene3D" id="2.120.10.30">
    <property type="entry name" value="TolB, C-terminal domain"/>
    <property type="match status" value="2"/>
</dbReference>
<name>A0A6I4IP01_9SPHI</name>
<dbReference type="PANTHER" id="PTHR13833">
    <property type="match status" value="1"/>
</dbReference>
<dbReference type="InterPro" id="IPR013783">
    <property type="entry name" value="Ig-like_fold"/>
</dbReference>